<reference evidence="1 2" key="1">
    <citation type="submission" date="2018-11" db="EMBL/GenBank/DDBJ databases">
        <title>Genome sequence of Saitozyma podzolica DSM 27192.</title>
        <authorList>
            <person name="Aliyu H."/>
            <person name="Gorte O."/>
            <person name="Ochsenreither K."/>
        </authorList>
    </citation>
    <scope>NUCLEOTIDE SEQUENCE [LARGE SCALE GENOMIC DNA]</scope>
    <source>
        <strain evidence="1 2">DSM 27192</strain>
    </source>
</reference>
<evidence type="ECO:0000313" key="2">
    <source>
        <dbReference type="Proteomes" id="UP000279259"/>
    </source>
</evidence>
<dbReference type="EMBL" id="RSCD01000005">
    <property type="protein sequence ID" value="RSH92612.1"/>
    <property type="molecule type" value="Genomic_DNA"/>
</dbReference>
<proteinExistence type="predicted"/>
<sequence>MSLSSWDNMAPYDREDVVKLEQAYALIPTLPSEDKQAVVDFAVTASSDELSAFDAALNSKRPFWALISLAYGIPSDLEVSEQLQEVVQRLSFFLIARSVREGLKELEGASGVSEMDNIISMLTSGVRRTAQFATYRHIRDGVETPSWDVAGTYLVSRQPGKGCSQCTEDSAYHTHYIDGCIDYEPLKTTLQRLATASRARRPAPIELDPIEPTEP</sequence>
<dbReference type="AlphaFoldDB" id="A0A427YNA8"/>
<gene>
    <name evidence="1" type="ORF">EHS25_008057</name>
</gene>
<evidence type="ECO:0000313" key="1">
    <source>
        <dbReference type="EMBL" id="RSH92612.1"/>
    </source>
</evidence>
<dbReference type="OrthoDB" id="10296084at2759"/>
<name>A0A427YNA8_9TREE</name>
<keyword evidence="2" id="KW-1185">Reference proteome</keyword>
<dbReference type="Proteomes" id="UP000279259">
    <property type="component" value="Unassembled WGS sequence"/>
</dbReference>
<accession>A0A427YNA8</accession>
<organism evidence="1 2">
    <name type="scientific">Saitozyma podzolica</name>
    <dbReference type="NCBI Taxonomy" id="1890683"/>
    <lineage>
        <taxon>Eukaryota</taxon>
        <taxon>Fungi</taxon>
        <taxon>Dikarya</taxon>
        <taxon>Basidiomycota</taxon>
        <taxon>Agaricomycotina</taxon>
        <taxon>Tremellomycetes</taxon>
        <taxon>Tremellales</taxon>
        <taxon>Trimorphomycetaceae</taxon>
        <taxon>Saitozyma</taxon>
    </lineage>
</organism>
<protein>
    <submittedName>
        <fullName evidence="1">Uncharacterized protein</fullName>
    </submittedName>
</protein>
<comment type="caution">
    <text evidence="1">The sequence shown here is derived from an EMBL/GenBank/DDBJ whole genome shotgun (WGS) entry which is preliminary data.</text>
</comment>